<dbReference type="InterPro" id="IPR036864">
    <property type="entry name" value="Zn2-C6_fun-type_DNA-bd_sf"/>
</dbReference>
<sequence>MPRPRSRNHATQACTNCQNKRQKCKRPSDRDACEYCKNNKSRCVIIWGRKRGRKPHPNKTTEAVNEFQFSSSNFETLLLDDQKFQSPSSNFETPQINNHTTTIPFFETNPYEANEEFQSPF</sequence>
<proteinExistence type="predicted"/>
<dbReference type="EMBL" id="CAJVQB010051673">
    <property type="protein sequence ID" value="CAG8835541.1"/>
    <property type="molecule type" value="Genomic_DNA"/>
</dbReference>
<name>A0ABN7WM27_GIGMA</name>
<gene>
    <name evidence="1" type="ORF">GMARGA_LOCUS32621</name>
</gene>
<protein>
    <submittedName>
        <fullName evidence="1">24719_t:CDS:1</fullName>
    </submittedName>
</protein>
<keyword evidence="2" id="KW-1185">Reference proteome</keyword>
<evidence type="ECO:0000313" key="2">
    <source>
        <dbReference type="Proteomes" id="UP000789901"/>
    </source>
</evidence>
<organism evidence="1 2">
    <name type="scientific">Gigaspora margarita</name>
    <dbReference type="NCBI Taxonomy" id="4874"/>
    <lineage>
        <taxon>Eukaryota</taxon>
        <taxon>Fungi</taxon>
        <taxon>Fungi incertae sedis</taxon>
        <taxon>Mucoromycota</taxon>
        <taxon>Glomeromycotina</taxon>
        <taxon>Glomeromycetes</taxon>
        <taxon>Diversisporales</taxon>
        <taxon>Gigasporaceae</taxon>
        <taxon>Gigaspora</taxon>
    </lineage>
</organism>
<dbReference type="Gene3D" id="4.10.240.10">
    <property type="entry name" value="Zn(2)-C6 fungal-type DNA-binding domain"/>
    <property type="match status" value="1"/>
</dbReference>
<accession>A0ABN7WM27</accession>
<evidence type="ECO:0000313" key="1">
    <source>
        <dbReference type="EMBL" id="CAG8835541.1"/>
    </source>
</evidence>
<dbReference type="SUPFAM" id="SSF57701">
    <property type="entry name" value="Zn2/Cys6 DNA-binding domain"/>
    <property type="match status" value="1"/>
</dbReference>
<reference evidence="1 2" key="1">
    <citation type="submission" date="2021-06" db="EMBL/GenBank/DDBJ databases">
        <authorList>
            <person name="Kallberg Y."/>
            <person name="Tangrot J."/>
            <person name="Rosling A."/>
        </authorList>
    </citation>
    <scope>NUCLEOTIDE SEQUENCE [LARGE SCALE GENOMIC DNA]</scope>
    <source>
        <strain evidence="1 2">120-4 pot B 10/14</strain>
    </source>
</reference>
<dbReference type="Proteomes" id="UP000789901">
    <property type="component" value="Unassembled WGS sequence"/>
</dbReference>
<comment type="caution">
    <text evidence="1">The sequence shown here is derived from an EMBL/GenBank/DDBJ whole genome shotgun (WGS) entry which is preliminary data.</text>
</comment>